<keyword evidence="2" id="KW-1185">Reference proteome</keyword>
<protein>
    <submittedName>
        <fullName evidence="1">Serine/threonine-protein kinase CTR1</fullName>
    </submittedName>
</protein>
<dbReference type="Proteomes" id="UP000265520">
    <property type="component" value="Unassembled WGS sequence"/>
</dbReference>
<evidence type="ECO:0000313" key="2">
    <source>
        <dbReference type="Proteomes" id="UP000265520"/>
    </source>
</evidence>
<sequence>MVPVENWAKEDVVVNKPVNEIPLVGGTSVKTSECVVQVSSTEYTNELANTISKADAVENWIAHDLLKPIDGRTDNLKISNPEIFVNNENIDYNT</sequence>
<dbReference type="AlphaFoldDB" id="A0A392SEF4"/>
<accession>A0A392SEF4</accession>
<keyword evidence="1" id="KW-0808">Transferase</keyword>
<reference evidence="1 2" key="1">
    <citation type="journal article" date="2018" name="Front. Plant Sci.">
        <title>Red Clover (Trifolium pratense) and Zigzag Clover (T. medium) - A Picture of Genomic Similarities and Differences.</title>
        <authorList>
            <person name="Dluhosova J."/>
            <person name="Istvanek J."/>
            <person name="Nedelnik J."/>
            <person name="Repkova J."/>
        </authorList>
    </citation>
    <scope>NUCLEOTIDE SEQUENCE [LARGE SCALE GENOMIC DNA]</scope>
    <source>
        <strain evidence="2">cv. 10/8</strain>
        <tissue evidence="1">Leaf</tissue>
    </source>
</reference>
<organism evidence="1 2">
    <name type="scientific">Trifolium medium</name>
    <dbReference type="NCBI Taxonomy" id="97028"/>
    <lineage>
        <taxon>Eukaryota</taxon>
        <taxon>Viridiplantae</taxon>
        <taxon>Streptophyta</taxon>
        <taxon>Embryophyta</taxon>
        <taxon>Tracheophyta</taxon>
        <taxon>Spermatophyta</taxon>
        <taxon>Magnoliopsida</taxon>
        <taxon>eudicotyledons</taxon>
        <taxon>Gunneridae</taxon>
        <taxon>Pentapetalae</taxon>
        <taxon>rosids</taxon>
        <taxon>fabids</taxon>
        <taxon>Fabales</taxon>
        <taxon>Fabaceae</taxon>
        <taxon>Papilionoideae</taxon>
        <taxon>50 kb inversion clade</taxon>
        <taxon>NPAAA clade</taxon>
        <taxon>Hologalegina</taxon>
        <taxon>IRL clade</taxon>
        <taxon>Trifolieae</taxon>
        <taxon>Trifolium</taxon>
    </lineage>
</organism>
<dbReference type="GO" id="GO:0016301">
    <property type="term" value="F:kinase activity"/>
    <property type="evidence" value="ECO:0007669"/>
    <property type="project" value="UniProtKB-KW"/>
</dbReference>
<dbReference type="EMBL" id="LXQA010370936">
    <property type="protein sequence ID" value="MCI47323.1"/>
    <property type="molecule type" value="Genomic_DNA"/>
</dbReference>
<feature type="non-terminal residue" evidence="1">
    <location>
        <position position="94"/>
    </location>
</feature>
<proteinExistence type="predicted"/>
<comment type="caution">
    <text evidence="1">The sequence shown here is derived from an EMBL/GenBank/DDBJ whole genome shotgun (WGS) entry which is preliminary data.</text>
</comment>
<evidence type="ECO:0000313" key="1">
    <source>
        <dbReference type="EMBL" id="MCI47323.1"/>
    </source>
</evidence>
<name>A0A392SEF4_9FABA</name>
<keyword evidence="1" id="KW-0418">Kinase</keyword>